<keyword evidence="6 11" id="KW-0378">Hydrolase</keyword>
<name>A0A7G8BQ36_9BACT</name>
<reference evidence="13 14" key="1">
    <citation type="submission" date="2020-08" db="EMBL/GenBank/DDBJ databases">
        <title>Edaphobacter telluris sp. nov. and Acidobacterium dinghuensis sp. nov., two acidobacteria isolated from forest soil.</title>
        <authorList>
            <person name="Fu J."/>
            <person name="Qiu L."/>
        </authorList>
    </citation>
    <scope>NUCLEOTIDE SEQUENCE [LARGE SCALE GENOMIC DNA]</scope>
    <source>
        <strain evidence="13">4Y35</strain>
    </source>
</reference>
<evidence type="ECO:0000256" key="10">
    <source>
        <dbReference type="ARBA" id="ARBA00023136"/>
    </source>
</evidence>
<dbReference type="Proteomes" id="UP000515312">
    <property type="component" value="Chromosome"/>
</dbReference>
<feature type="transmembrane region" description="Helical" evidence="11">
    <location>
        <begin position="96"/>
        <end position="120"/>
    </location>
</feature>
<dbReference type="PROSITE" id="PS50106">
    <property type="entry name" value="PDZ"/>
    <property type="match status" value="1"/>
</dbReference>
<evidence type="ECO:0000256" key="5">
    <source>
        <dbReference type="ARBA" id="ARBA00022692"/>
    </source>
</evidence>
<evidence type="ECO:0000256" key="4">
    <source>
        <dbReference type="ARBA" id="ARBA00022670"/>
    </source>
</evidence>
<dbReference type="KEGG" id="adin:H7849_12605"/>
<keyword evidence="14" id="KW-1185">Reference proteome</keyword>
<dbReference type="InterPro" id="IPR004387">
    <property type="entry name" value="Pept_M50_Zn"/>
</dbReference>
<evidence type="ECO:0000256" key="8">
    <source>
        <dbReference type="ARBA" id="ARBA00022989"/>
    </source>
</evidence>
<keyword evidence="10 11" id="KW-0472">Membrane</keyword>
<dbReference type="EC" id="3.4.24.-" evidence="11"/>
<dbReference type="NCBIfam" id="TIGR00054">
    <property type="entry name" value="RIP metalloprotease RseP"/>
    <property type="match status" value="1"/>
</dbReference>
<keyword evidence="8 11" id="KW-1133">Transmembrane helix</keyword>
<comment type="similarity">
    <text evidence="3 11">Belongs to the peptidase M50B family.</text>
</comment>
<dbReference type="Pfam" id="PF17820">
    <property type="entry name" value="PDZ_6"/>
    <property type="match status" value="1"/>
</dbReference>
<feature type="domain" description="PDZ" evidence="12">
    <location>
        <begin position="198"/>
        <end position="259"/>
    </location>
</feature>
<evidence type="ECO:0000256" key="11">
    <source>
        <dbReference type="RuleBase" id="RU362031"/>
    </source>
</evidence>
<evidence type="ECO:0000256" key="3">
    <source>
        <dbReference type="ARBA" id="ARBA00007931"/>
    </source>
</evidence>
<comment type="subcellular location">
    <subcellularLocation>
        <location evidence="2">Membrane</location>
        <topology evidence="2">Multi-pass membrane protein</topology>
    </subcellularLocation>
</comment>
<dbReference type="CDD" id="cd06163">
    <property type="entry name" value="S2P-M50_PDZ_RseP-like"/>
    <property type="match status" value="1"/>
</dbReference>
<dbReference type="GO" id="GO:0016020">
    <property type="term" value="C:membrane"/>
    <property type="evidence" value="ECO:0007669"/>
    <property type="project" value="UniProtKB-SubCell"/>
</dbReference>
<evidence type="ECO:0000256" key="2">
    <source>
        <dbReference type="ARBA" id="ARBA00004141"/>
    </source>
</evidence>
<dbReference type="GO" id="GO:0046872">
    <property type="term" value="F:metal ion binding"/>
    <property type="evidence" value="ECO:0007669"/>
    <property type="project" value="UniProtKB-KW"/>
</dbReference>
<feature type="transmembrane region" description="Helical" evidence="11">
    <location>
        <begin position="426"/>
        <end position="443"/>
    </location>
</feature>
<dbReference type="Pfam" id="PF02163">
    <property type="entry name" value="Peptidase_M50"/>
    <property type="match status" value="1"/>
</dbReference>
<dbReference type="InterPro" id="IPR036034">
    <property type="entry name" value="PDZ_sf"/>
</dbReference>
<feature type="transmembrane region" description="Helical" evidence="11">
    <location>
        <begin position="6"/>
        <end position="29"/>
    </location>
</feature>
<keyword evidence="11" id="KW-0479">Metal-binding</keyword>
<comment type="cofactor">
    <cofactor evidence="1 11">
        <name>Zn(2+)</name>
        <dbReference type="ChEBI" id="CHEBI:29105"/>
    </cofactor>
</comment>
<keyword evidence="5 11" id="KW-0812">Transmembrane</keyword>
<sequence length="457" mass="50739">MPFALTAILSMLVVLGIMVLVHELGHFAVAKFFRVRVEVFSVGFGTRLFGFRRGDTDYRLSLLPLGGYVKMAGENPGEERTGDPGEFASHPRWQRVLIGLAGPVANFLLAFVLMTGYYMMHNEVEQYLYGPAVVDFVPPNSAAAHAGLQSGDRIIKFDKDQNPTWEKMRIRSVLDANSTVPFTVERNEDGQTKQFSSDLYLLDTTKGQDFEIESLGLIPRYQTDPLKVHDVEPGFPADKAGLKAGDIIQSINGQPLHSVPAVMAFLQQQNGQPVTLNVDRDGKPQSLHVQPTWADNGAGQMGYRLGFKANLPPFRVEQLPLSAAVSRSISFNLHNSGYILDVLHRLVTRRSNVQQLSGPIGIARDTGEAITMPGWQPIITLMALISLNLGIFNLLPIPILDGGMILLLLIEGTIRRDLNQQFKERIYQVAFVMLVLFAVFVMFNDVSKFNIFSKLKP</sequence>
<gene>
    <name evidence="13" type="primary">rseP</name>
    <name evidence="13" type="ORF">H7849_12605</name>
</gene>
<evidence type="ECO:0000256" key="7">
    <source>
        <dbReference type="ARBA" id="ARBA00022833"/>
    </source>
</evidence>
<keyword evidence="7 11" id="KW-0862">Zinc</keyword>
<protein>
    <recommendedName>
        <fullName evidence="11">Zinc metalloprotease</fullName>
        <ecNumber evidence="11">3.4.24.-</ecNumber>
    </recommendedName>
</protein>
<accession>A0A7G8BQ36</accession>
<dbReference type="InterPro" id="IPR001478">
    <property type="entry name" value="PDZ"/>
</dbReference>
<evidence type="ECO:0000256" key="6">
    <source>
        <dbReference type="ARBA" id="ARBA00022801"/>
    </source>
</evidence>
<feature type="transmembrane region" description="Helical" evidence="11">
    <location>
        <begin position="391"/>
        <end position="414"/>
    </location>
</feature>
<dbReference type="AlphaFoldDB" id="A0A7G8BQ36"/>
<evidence type="ECO:0000256" key="9">
    <source>
        <dbReference type="ARBA" id="ARBA00023049"/>
    </source>
</evidence>
<dbReference type="SMART" id="SM00228">
    <property type="entry name" value="PDZ"/>
    <property type="match status" value="2"/>
</dbReference>
<organism evidence="13 14">
    <name type="scientific">Alloacidobacterium dinghuense</name>
    <dbReference type="NCBI Taxonomy" id="2763107"/>
    <lineage>
        <taxon>Bacteria</taxon>
        <taxon>Pseudomonadati</taxon>
        <taxon>Acidobacteriota</taxon>
        <taxon>Terriglobia</taxon>
        <taxon>Terriglobales</taxon>
        <taxon>Acidobacteriaceae</taxon>
        <taxon>Alloacidobacterium</taxon>
    </lineage>
</organism>
<dbReference type="Gene3D" id="2.30.42.10">
    <property type="match status" value="2"/>
</dbReference>
<dbReference type="RefSeq" id="WP_186746983.1">
    <property type="nucleotide sequence ID" value="NZ_CP060394.1"/>
</dbReference>
<dbReference type="GO" id="GO:0004222">
    <property type="term" value="F:metalloendopeptidase activity"/>
    <property type="evidence" value="ECO:0007669"/>
    <property type="project" value="InterPro"/>
</dbReference>
<evidence type="ECO:0000259" key="12">
    <source>
        <dbReference type="PROSITE" id="PS50106"/>
    </source>
</evidence>
<dbReference type="PANTHER" id="PTHR42837">
    <property type="entry name" value="REGULATOR OF SIGMA-E PROTEASE RSEP"/>
    <property type="match status" value="1"/>
</dbReference>
<keyword evidence="9 11" id="KW-0482">Metalloprotease</keyword>
<dbReference type="CDD" id="cd23081">
    <property type="entry name" value="cpPDZ_EcRseP-like"/>
    <property type="match status" value="1"/>
</dbReference>
<evidence type="ECO:0000313" key="13">
    <source>
        <dbReference type="EMBL" id="QNI34656.1"/>
    </source>
</evidence>
<dbReference type="InterPro" id="IPR041489">
    <property type="entry name" value="PDZ_6"/>
</dbReference>
<evidence type="ECO:0000256" key="1">
    <source>
        <dbReference type="ARBA" id="ARBA00001947"/>
    </source>
</evidence>
<dbReference type="SUPFAM" id="SSF50156">
    <property type="entry name" value="PDZ domain-like"/>
    <property type="match status" value="2"/>
</dbReference>
<dbReference type="GO" id="GO:0006508">
    <property type="term" value="P:proteolysis"/>
    <property type="evidence" value="ECO:0007669"/>
    <property type="project" value="UniProtKB-KW"/>
</dbReference>
<evidence type="ECO:0000313" key="14">
    <source>
        <dbReference type="Proteomes" id="UP000515312"/>
    </source>
</evidence>
<proteinExistence type="inferred from homology"/>
<keyword evidence="4 13" id="KW-0645">Protease</keyword>
<dbReference type="EMBL" id="CP060394">
    <property type="protein sequence ID" value="QNI34656.1"/>
    <property type="molecule type" value="Genomic_DNA"/>
</dbReference>
<dbReference type="PANTHER" id="PTHR42837:SF2">
    <property type="entry name" value="MEMBRANE METALLOPROTEASE ARASP2, CHLOROPLASTIC-RELATED"/>
    <property type="match status" value="1"/>
</dbReference>
<dbReference type="InterPro" id="IPR008915">
    <property type="entry name" value="Peptidase_M50"/>
</dbReference>